<gene>
    <name evidence="1" type="ORF">AWU65_28520</name>
</gene>
<accession>A0A163EU98</accession>
<comment type="caution">
    <text evidence="1">The sequence shown here is derived from an EMBL/GenBank/DDBJ whole genome shotgun (WGS) entry which is preliminary data.</text>
</comment>
<dbReference type="InterPro" id="IPR029058">
    <property type="entry name" value="AB_hydrolase_fold"/>
</dbReference>
<proteinExistence type="predicted"/>
<dbReference type="STRING" id="59843.A3958_00790"/>
<dbReference type="EMBL" id="LWMH01000002">
    <property type="protein sequence ID" value="KZS44021.1"/>
    <property type="molecule type" value="Genomic_DNA"/>
</dbReference>
<organism evidence="1 2">
    <name type="scientific">Paenibacillus glucanolyticus</name>
    <dbReference type="NCBI Taxonomy" id="59843"/>
    <lineage>
        <taxon>Bacteria</taxon>
        <taxon>Bacillati</taxon>
        <taxon>Bacillota</taxon>
        <taxon>Bacilli</taxon>
        <taxon>Bacillales</taxon>
        <taxon>Paenibacillaceae</taxon>
        <taxon>Paenibacillus</taxon>
    </lineage>
</organism>
<keyword evidence="2" id="KW-1185">Reference proteome</keyword>
<dbReference type="SUPFAM" id="SSF53474">
    <property type="entry name" value="alpha/beta-Hydrolases"/>
    <property type="match status" value="1"/>
</dbReference>
<reference evidence="1" key="1">
    <citation type="journal article" date="2016" name="Genome Announc.">
        <title>Draft genomes of two strains of Paenibacillus glucanolyticus with capability to degrade lignocellulose.</title>
        <authorList>
            <person name="Mathews S.L."/>
            <person name="Pawlak J."/>
            <person name="Grunden A.M."/>
        </authorList>
    </citation>
    <scope>NUCLEOTIDE SEQUENCE [LARGE SCALE GENOMIC DNA]</scope>
    <source>
        <strain evidence="1">SLM1</strain>
    </source>
</reference>
<sequence length="205" mass="23637">MKFEILTIPSFWKTDMKQKYYQLYEENNKLVVLFPGKNYPCDKPCLHFAGTSSIQSGFDLLVLEYGYQAARTDLDMNELQRVIEDSYESVQRIISKYNQVVFISKSIGTIVAGEVHEQLEIPVKHLFLTPIKDTIHYVNKFNGLVVYGTKDEVFNHELANQINIDKAREVIEIPNANHSLEAPSVEESIEILGKLVKIYMNFLNK</sequence>
<protein>
    <recommendedName>
        <fullName evidence="3">Alpha/beta hydrolase</fullName>
    </recommendedName>
</protein>
<dbReference type="PIRSF" id="PIRSF033634">
    <property type="entry name" value="UCP033634"/>
    <property type="match status" value="1"/>
</dbReference>
<dbReference type="AlphaFoldDB" id="A0A163EU98"/>
<evidence type="ECO:0008006" key="3">
    <source>
        <dbReference type="Google" id="ProtNLM"/>
    </source>
</evidence>
<evidence type="ECO:0000313" key="1">
    <source>
        <dbReference type="EMBL" id="KZS44021.1"/>
    </source>
</evidence>
<dbReference type="RefSeq" id="WP_063480187.1">
    <property type="nucleotide sequence ID" value="NZ_CP147845.1"/>
</dbReference>
<name>A0A163EU98_9BACL</name>
<dbReference type="GeneID" id="97554410"/>
<dbReference type="Proteomes" id="UP000076796">
    <property type="component" value="Unassembled WGS sequence"/>
</dbReference>
<evidence type="ECO:0000313" key="2">
    <source>
        <dbReference type="Proteomes" id="UP000076796"/>
    </source>
</evidence>
<dbReference type="OrthoDB" id="1908495at2"/>
<dbReference type="Gene3D" id="3.40.50.1820">
    <property type="entry name" value="alpha/beta hydrolase"/>
    <property type="match status" value="1"/>
</dbReference>
<dbReference type="ESTHER" id="9bacl-a0a163eu98">
    <property type="family name" value="UCP033634"/>
</dbReference>
<dbReference type="InterPro" id="IPR017018">
    <property type="entry name" value="UCP033634"/>
</dbReference>